<feature type="compositionally biased region" description="Polar residues" evidence="1">
    <location>
        <begin position="58"/>
        <end position="77"/>
    </location>
</feature>
<feature type="region of interest" description="Disordered" evidence="1">
    <location>
        <begin position="58"/>
        <end position="79"/>
    </location>
</feature>
<gene>
    <name evidence="3" type="ORF">V5N11_025493</name>
</gene>
<comment type="caution">
    <text evidence="3">The sequence shown here is derived from an EMBL/GenBank/DDBJ whole genome shotgun (WGS) entry which is preliminary data.</text>
</comment>
<accession>A0ABD1BXV1</accession>
<feature type="domain" description="RNase H type-1" evidence="2">
    <location>
        <begin position="90"/>
        <end position="138"/>
    </location>
</feature>
<dbReference type="InterPro" id="IPR052929">
    <property type="entry name" value="RNase_H-like_EbsB-rel"/>
</dbReference>
<reference evidence="3 4" key="1">
    <citation type="submission" date="2024-04" db="EMBL/GenBank/DDBJ databases">
        <title>Genome assembly C_amara_ONT_v2.</title>
        <authorList>
            <person name="Yant L."/>
            <person name="Moore C."/>
            <person name="Slenker M."/>
        </authorList>
    </citation>
    <scope>NUCLEOTIDE SEQUENCE [LARGE SCALE GENOMIC DNA]</scope>
    <source>
        <tissue evidence="3">Leaf</tissue>
    </source>
</reference>
<dbReference type="PANTHER" id="PTHR47074">
    <property type="entry name" value="BNAC02G40300D PROTEIN"/>
    <property type="match status" value="1"/>
</dbReference>
<evidence type="ECO:0000259" key="2">
    <source>
        <dbReference type="Pfam" id="PF13456"/>
    </source>
</evidence>
<protein>
    <recommendedName>
        <fullName evidence="2">RNase H type-1 domain-containing protein</fullName>
    </recommendedName>
</protein>
<organism evidence="3 4">
    <name type="scientific">Cardamine amara subsp. amara</name>
    <dbReference type="NCBI Taxonomy" id="228776"/>
    <lineage>
        <taxon>Eukaryota</taxon>
        <taxon>Viridiplantae</taxon>
        <taxon>Streptophyta</taxon>
        <taxon>Embryophyta</taxon>
        <taxon>Tracheophyta</taxon>
        <taxon>Spermatophyta</taxon>
        <taxon>Magnoliopsida</taxon>
        <taxon>eudicotyledons</taxon>
        <taxon>Gunneridae</taxon>
        <taxon>Pentapetalae</taxon>
        <taxon>rosids</taxon>
        <taxon>malvids</taxon>
        <taxon>Brassicales</taxon>
        <taxon>Brassicaceae</taxon>
        <taxon>Cardamineae</taxon>
        <taxon>Cardamine</taxon>
    </lineage>
</organism>
<proteinExistence type="predicted"/>
<name>A0ABD1BXV1_CARAN</name>
<evidence type="ECO:0000313" key="3">
    <source>
        <dbReference type="EMBL" id="KAL1222034.1"/>
    </source>
</evidence>
<dbReference type="Pfam" id="PF13456">
    <property type="entry name" value="RVT_3"/>
    <property type="match status" value="1"/>
</dbReference>
<dbReference type="PANTHER" id="PTHR47074:SF11">
    <property type="entry name" value="REVERSE TRANSCRIPTASE-LIKE PROTEIN"/>
    <property type="match status" value="1"/>
</dbReference>
<evidence type="ECO:0000256" key="1">
    <source>
        <dbReference type="SAM" id="MobiDB-lite"/>
    </source>
</evidence>
<evidence type="ECO:0000313" key="4">
    <source>
        <dbReference type="Proteomes" id="UP001558713"/>
    </source>
</evidence>
<dbReference type="EMBL" id="JBANAX010000109">
    <property type="protein sequence ID" value="KAL1222034.1"/>
    <property type="molecule type" value="Genomic_DNA"/>
</dbReference>
<dbReference type="InterPro" id="IPR002156">
    <property type="entry name" value="RNaseH_domain"/>
</dbReference>
<sequence length="138" mass="15726">MISSSATNPTEEQQHLPFWIIWHIWKSRNNLIFNKVSWELGSIIRKAKEDVLERNVAKTNQQQHVHASTNNTGTHITRWTPPPTRLVKVNVDGSFNYQNVCIGARWIVRDDSDNYCLAGSAQLKQAFSLLEAEGIALL</sequence>
<dbReference type="Proteomes" id="UP001558713">
    <property type="component" value="Unassembled WGS sequence"/>
</dbReference>
<dbReference type="AlphaFoldDB" id="A0ABD1BXV1"/>
<keyword evidence="4" id="KW-1185">Reference proteome</keyword>